<dbReference type="InterPro" id="IPR036291">
    <property type="entry name" value="NAD(P)-bd_dom_sf"/>
</dbReference>
<dbReference type="GO" id="GO:0005886">
    <property type="term" value="C:plasma membrane"/>
    <property type="evidence" value="ECO:0007669"/>
    <property type="project" value="UniProtKB-SubCell"/>
</dbReference>
<evidence type="ECO:0000256" key="1">
    <source>
        <dbReference type="ARBA" id="ARBA00004651"/>
    </source>
</evidence>
<feature type="domain" description="Potassium channel" evidence="4">
    <location>
        <begin position="30"/>
        <end position="100"/>
    </location>
</feature>
<dbReference type="InterPro" id="IPR013099">
    <property type="entry name" value="K_chnl_dom"/>
</dbReference>
<reference evidence="5 6" key="1">
    <citation type="journal article" date="2012" name="Science">
        <title>Ecological populations of bacteria act as socially cohesive units of antibiotic production and resistance.</title>
        <authorList>
            <person name="Cordero O.X."/>
            <person name="Wildschutte H."/>
            <person name="Kirkup B."/>
            <person name="Proehl S."/>
            <person name="Ngo L."/>
            <person name="Hussain F."/>
            <person name="Le Roux F."/>
            <person name="Mincer T."/>
            <person name="Polz M.F."/>
        </authorList>
    </citation>
    <scope>NUCLEOTIDE SEQUENCE [LARGE SCALE GENOMIC DNA]</scope>
    <source>
        <strain evidence="5 6">FF-454</strain>
    </source>
</reference>
<evidence type="ECO:0000313" key="5">
    <source>
        <dbReference type="EMBL" id="OEE57410.1"/>
    </source>
</evidence>
<dbReference type="Proteomes" id="UP000095039">
    <property type="component" value="Unassembled WGS sequence"/>
</dbReference>
<feature type="transmembrane region" description="Helical" evidence="2">
    <location>
        <begin position="50"/>
        <end position="67"/>
    </location>
</feature>
<dbReference type="Gene3D" id="1.10.287.70">
    <property type="match status" value="1"/>
</dbReference>
<proteinExistence type="predicted"/>
<evidence type="ECO:0000313" key="6">
    <source>
        <dbReference type="Proteomes" id="UP000095039"/>
    </source>
</evidence>
<dbReference type="PANTHER" id="PTHR43833">
    <property type="entry name" value="POTASSIUM CHANNEL PROTEIN 2-RELATED-RELATED"/>
    <property type="match status" value="1"/>
</dbReference>
<keyword evidence="2" id="KW-0812">Transmembrane</keyword>
<keyword evidence="5" id="KW-0813">Transport</keyword>
<feature type="transmembrane region" description="Helical" evidence="2">
    <location>
        <begin position="20"/>
        <end position="38"/>
    </location>
</feature>
<dbReference type="Pfam" id="PF02254">
    <property type="entry name" value="TrkA_N"/>
    <property type="match status" value="1"/>
</dbReference>
<dbReference type="InterPro" id="IPR003148">
    <property type="entry name" value="RCK_N"/>
</dbReference>
<evidence type="ECO:0000259" key="3">
    <source>
        <dbReference type="Pfam" id="PF02254"/>
    </source>
</evidence>
<sequence>MTKWYMVRRWITSQFQHLSGKHVAVAVLAYASLSWVLLKAAGEQELTTPIVDFVYYLIVTASTVGYGDMSPQTDAGKWVAALFVIPCGLGIFAIGVGRLAGIAIQFWRKGLTGKRSVDVSDHILILGWNESRTLHLIDMLLHEEKNKRPIVLCVRVDIENPLPKDIDFVRTTSFTDETAMARAGVKDASCIIIDNPEDDITFAAALFCASKNPDAHILAYFQDEVLSNLLKTHCPKAECIPSVSVEMMAKSALDPGSSELHHELLNTRKGMTQYAVSYPADAKYTTVNALFLSMKEKHDATLIGIRRDSNVQLNPPLDAEVIPNDLLFYIADERVTDFSWEH</sequence>
<comment type="caution">
    <text evidence="5">The sequence shown here is derived from an EMBL/GenBank/DDBJ whole genome shotgun (WGS) entry which is preliminary data.</text>
</comment>
<feature type="transmembrane region" description="Helical" evidence="2">
    <location>
        <begin position="79"/>
        <end position="107"/>
    </location>
</feature>
<dbReference type="SUPFAM" id="SSF81324">
    <property type="entry name" value="Voltage-gated potassium channels"/>
    <property type="match status" value="1"/>
</dbReference>
<dbReference type="AlphaFoldDB" id="A0A1E5BW25"/>
<keyword evidence="5" id="KW-0407">Ion channel</keyword>
<keyword evidence="6" id="KW-1185">Reference proteome</keyword>
<comment type="subcellular location">
    <subcellularLocation>
        <location evidence="1">Cell membrane</location>
        <topology evidence="1">Multi-pass membrane protein</topology>
    </subcellularLocation>
</comment>
<keyword evidence="2" id="KW-1133">Transmembrane helix</keyword>
<name>A0A1E5BW25_9GAMM</name>
<accession>A0A1E5BW25</accession>
<dbReference type="InterPro" id="IPR050721">
    <property type="entry name" value="Trk_Ktr_HKT_K-transport"/>
</dbReference>
<protein>
    <submittedName>
        <fullName evidence="5">Potassium channel protein</fullName>
    </submittedName>
</protein>
<feature type="domain" description="RCK N-terminal" evidence="3">
    <location>
        <begin position="169"/>
        <end position="231"/>
    </location>
</feature>
<dbReference type="PANTHER" id="PTHR43833:SF9">
    <property type="entry name" value="POTASSIUM CHANNEL PROTEIN YUGO-RELATED"/>
    <property type="match status" value="1"/>
</dbReference>
<keyword evidence="5" id="KW-0406">Ion transport</keyword>
<dbReference type="RefSeq" id="WP_016958296.1">
    <property type="nucleotide sequence ID" value="NZ_AJWN02000109.1"/>
</dbReference>
<organism evidence="5 6">
    <name type="scientific">Enterovibrio norvegicus FF-454</name>
    <dbReference type="NCBI Taxonomy" id="1185651"/>
    <lineage>
        <taxon>Bacteria</taxon>
        <taxon>Pseudomonadati</taxon>
        <taxon>Pseudomonadota</taxon>
        <taxon>Gammaproteobacteria</taxon>
        <taxon>Vibrionales</taxon>
        <taxon>Vibrionaceae</taxon>
        <taxon>Enterovibrio</taxon>
    </lineage>
</organism>
<keyword evidence="2" id="KW-0472">Membrane</keyword>
<dbReference type="SUPFAM" id="SSF51735">
    <property type="entry name" value="NAD(P)-binding Rossmann-fold domains"/>
    <property type="match status" value="1"/>
</dbReference>
<dbReference type="GO" id="GO:0006813">
    <property type="term" value="P:potassium ion transport"/>
    <property type="evidence" value="ECO:0007669"/>
    <property type="project" value="InterPro"/>
</dbReference>
<evidence type="ECO:0000259" key="4">
    <source>
        <dbReference type="Pfam" id="PF07885"/>
    </source>
</evidence>
<dbReference type="Pfam" id="PF07885">
    <property type="entry name" value="Ion_trans_2"/>
    <property type="match status" value="1"/>
</dbReference>
<evidence type="ECO:0000256" key="2">
    <source>
        <dbReference type="SAM" id="Phobius"/>
    </source>
</evidence>
<gene>
    <name evidence="5" type="ORF">A1OK_17445</name>
</gene>
<dbReference type="GO" id="GO:0034220">
    <property type="term" value="P:monoatomic ion transmembrane transport"/>
    <property type="evidence" value="ECO:0007669"/>
    <property type="project" value="UniProtKB-KW"/>
</dbReference>
<dbReference type="Gene3D" id="3.40.50.720">
    <property type="entry name" value="NAD(P)-binding Rossmann-like Domain"/>
    <property type="match status" value="1"/>
</dbReference>
<dbReference type="EMBL" id="AJWN02000109">
    <property type="protein sequence ID" value="OEE57410.1"/>
    <property type="molecule type" value="Genomic_DNA"/>
</dbReference>